<dbReference type="Proteomes" id="UP000634136">
    <property type="component" value="Unassembled WGS sequence"/>
</dbReference>
<organism evidence="1 2">
    <name type="scientific">Senna tora</name>
    <dbReference type="NCBI Taxonomy" id="362788"/>
    <lineage>
        <taxon>Eukaryota</taxon>
        <taxon>Viridiplantae</taxon>
        <taxon>Streptophyta</taxon>
        <taxon>Embryophyta</taxon>
        <taxon>Tracheophyta</taxon>
        <taxon>Spermatophyta</taxon>
        <taxon>Magnoliopsida</taxon>
        <taxon>eudicotyledons</taxon>
        <taxon>Gunneridae</taxon>
        <taxon>Pentapetalae</taxon>
        <taxon>rosids</taxon>
        <taxon>fabids</taxon>
        <taxon>Fabales</taxon>
        <taxon>Fabaceae</taxon>
        <taxon>Caesalpinioideae</taxon>
        <taxon>Cassia clade</taxon>
        <taxon>Senna</taxon>
    </lineage>
</organism>
<protein>
    <submittedName>
        <fullName evidence="1">Uncharacterized protein</fullName>
    </submittedName>
</protein>
<evidence type="ECO:0000313" key="2">
    <source>
        <dbReference type="Proteomes" id="UP000634136"/>
    </source>
</evidence>
<evidence type="ECO:0000313" key="1">
    <source>
        <dbReference type="EMBL" id="KAF7810421.1"/>
    </source>
</evidence>
<gene>
    <name evidence="1" type="ORF">G2W53_037164</name>
</gene>
<reference evidence="1" key="1">
    <citation type="submission" date="2020-09" db="EMBL/GenBank/DDBJ databases">
        <title>Genome-Enabled Discovery of Anthraquinone Biosynthesis in Senna tora.</title>
        <authorList>
            <person name="Kang S.-H."/>
            <person name="Pandey R.P."/>
            <person name="Lee C.-M."/>
            <person name="Sim J.-S."/>
            <person name="Jeong J.-T."/>
            <person name="Choi B.-S."/>
            <person name="Jung M."/>
            <person name="Ginzburg D."/>
            <person name="Zhao K."/>
            <person name="Won S.Y."/>
            <person name="Oh T.-J."/>
            <person name="Yu Y."/>
            <person name="Kim N.-H."/>
            <person name="Lee O.R."/>
            <person name="Lee T.-H."/>
            <person name="Bashyal P."/>
            <person name="Kim T.-S."/>
            <person name="Lee W.-H."/>
            <person name="Kawkins C."/>
            <person name="Kim C.-K."/>
            <person name="Kim J.S."/>
            <person name="Ahn B.O."/>
            <person name="Rhee S.Y."/>
            <person name="Sohng J.K."/>
        </authorList>
    </citation>
    <scope>NUCLEOTIDE SEQUENCE</scope>
    <source>
        <tissue evidence="1">Leaf</tissue>
    </source>
</reference>
<sequence length="28" mass="3037">MDDVMAKAGYHGSFKSHMENAIASIQVV</sequence>
<accession>A0A834SWS4</accession>
<dbReference type="AlphaFoldDB" id="A0A834SWS4"/>
<comment type="caution">
    <text evidence="1">The sequence shown here is derived from an EMBL/GenBank/DDBJ whole genome shotgun (WGS) entry which is preliminary data.</text>
</comment>
<keyword evidence="2" id="KW-1185">Reference proteome</keyword>
<name>A0A834SWS4_9FABA</name>
<proteinExistence type="predicted"/>
<dbReference type="EMBL" id="JAAIUW010000011">
    <property type="protein sequence ID" value="KAF7810421.1"/>
    <property type="molecule type" value="Genomic_DNA"/>
</dbReference>